<protein>
    <submittedName>
        <fullName evidence="2">Uncharacterized protein</fullName>
    </submittedName>
</protein>
<accession>A0A5C3QDZ6</accession>
<gene>
    <name evidence="2" type="ORF">BDV98DRAFT_180634</name>
</gene>
<name>A0A5C3QDZ6_9AGAR</name>
<dbReference type="Proteomes" id="UP000305067">
    <property type="component" value="Unassembled WGS sequence"/>
</dbReference>
<dbReference type="AlphaFoldDB" id="A0A5C3QDZ6"/>
<organism evidence="2 3">
    <name type="scientific">Pterulicium gracile</name>
    <dbReference type="NCBI Taxonomy" id="1884261"/>
    <lineage>
        <taxon>Eukaryota</taxon>
        <taxon>Fungi</taxon>
        <taxon>Dikarya</taxon>
        <taxon>Basidiomycota</taxon>
        <taxon>Agaricomycotina</taxon>
        <taxon>Agaricomycetes</taxon>
        <taxon>Agaricomycetidae</taxon>
        <taxon>Agaricales</taxon>
        <taxon>Pleurotineae</taxon>
        <taxon>Pterulaceae</taxon>
        <taxon>Pterulicium</taxon>
    </lineage>
</organism>
<evidence type="ECO:0000256" key="1">
    <source>
        <dbReference type="SAM" id="SignalP"/>
    </source>
</evidence>
<dbReference type="EMBL" id="ML178834">
    <property type="protein sequence ID" value="TFK99397.1"/>
    <property type="molecule type" value="Genomic_DNA"/>
</dbReference>
<keyword evidence="1" id="KW-0732">Signal</keyword>
<keyword evidence="3" id="KW-1185">Reference proteome</keyword>
<evidence type="ECO:0000313" key="2">
    <source>
        <dbReference type="EMBL" id="TFK99397.1"/>
    </source>
</evidence>
<evidence type="ECO:0000313" key="3">
    <source>
        <dbReference type="Proteomes" id="UP000305067"/>
    </source>
</evidence>
<feature type="chain" id="PRO_5022754332" evidence="1">
    <location>
        <begin position="18"/>
        <end position="142"/>
    </location>
</feature>
<feature type="signal peptide" evidence="1">
    <location>
        <begin position="1"/>
        <end position="17"/>
    </location>
</feature>
<sequence>MRLQDCRILALFALVEALRLTSNLSFLEVVPSYIDDEERIGGNLLAAKLRHLKSTRLCFQSEELVSRDLLFCVQALVLEQLEVSYVNMEDLLLIRTFLASCHPSNEQRTFLIVFSVKNPVMNAQQKAYTEVLVASLYQLPGL</sequence>
<proteinExistence type="predicted"/>
<reference evidence="2 3" key="1">
    <citation type="journal article" date="2019" name="Nat. Ecol. Evol.">
        <title>Megaphylogeny resolves global patterns of mushroom evolution.</title>
        <authorList>
            <person name="Varga T."/>
            <person name="Krizsan K."/>
            <person name="Foldi C."/>
            <person name="Dima B."/>
            <person name="Sanchez-Garcia M."/>
            <person name="Sanchez-Ramirez S."/>
            <person name="Szollosi G.J."/>
            <person name="Szarkandi J.G."/>
            <person name="Papp V."/>
            <person name="Albert L."/>
            <person name="Andreopoulos W."/>
            <person name="Angelini C."/>
            <person name="Antonin V."/>
            <person name="Barry K.W."/>
            <person name="Bougher N.L."/>
            <person name="Buchanan P."/>
            <person name="Buyck B."/>
            <person name="Bense V."/>
            <person name="Catcheside P."/>
            <person name="Chovatia M."/>
            <person name="Cooper J."/>
            <person name="Damon W."/>
            <person name="Desjardin D."/>
            <person name="Finy P."/>
            <person name="Geml J."/>
            <person name="Haridas S."/>
            <person name="Hughes K."/>
            <person name="Justo A."/>
            <person name="Karasinski D."/>
            <person name="Kautmanova I."/>
            <person name="Kiss B."/>
            <person name="Kocsube S."/>
            <person name="Kotiranta H."/>
            <person name="LaButti K.M."/>
            <person name="Lechner B.E."/>
            <person name="Liimatainen K."/>
            <person name="Lipzen A."/>
            <person name="Lukacs Z."/>
            <person name="Mihaltcheva S."/>
            <person name="Morgado L.N."/>
            <person name="Niskanen T."/>
            <person name="Noordeloos M.E."/>
            <person name="Ohm R.A."/>
            <person name="Ortiz-Santana B."/>
            <person name="Ovrebo C."/>
            <person name="Racz N."/>
            <person name="Riley R."/>
            <person name="Savchenko A."/>
            <person name="Shiryaev A."/>
            <person name="Soop K."/>
            <person name="Spirin V."/>
            <person name="Szebenyi C."/>
            <person name="Tomsovsky M."/>
            <person name="Tulloss R.E."/>
            <person name="Uehling J."/>
            <person name="Grigoriev I.V."/>
            <person name="Vagvolgyi C."/>
            <person name="Papp T."/>
            <person name="Martin F.M."/>
            <person name="Miettinen O."/>
            <person name="Hibbett D.S."/>
            <person name="Nagy L.G."/>
        </authorList>
    </citation>
    <scope>NUCLEOTIDE SEQUENCE [LARGE SCALE GENOMIC DNA]</scope>
    <source>
        <strain evidence="2 3">CBS 309.79</strain>
    </source>
</reference>